<evidence type="ECO:0000256" key="9">
    <source>
        <dbReference type="ARBA" id="ARBA00023136"/>
    </source>
</evidence>
<evidence type="ECO:0000259" key="11">
    <source>
        <dbReference type="Pfam" id="PF07970"/>
    </source>
</evidence>
<comment type="subcellular location">
    <subcellularLocation>
        <location evidence="10">Endoplasmic reticulum membrane</location>
        <topology evidence="10">Multi-pass membrane protein</topology>
    </subcellularLocation>
    <subcellularLocation>
        <location evidence="2 10">Endoplasmic reticulum-Golgi intermediate compartment membrane</location>
        <topology evidence="2 10">Multi-pass membrane protein</topology>
    </subcellularLocation>
    <subcellularLocation>
        <location evidence="10">Golgi apparatus membrane</location>
        <topology evidence="10">Multi-pass membrane protein</topology>
    </subcellularLocation>
    <subcellularLocation>
        <location evidence="1">Golgi apparatus</location>
        <location evidence="1">cis-Golgi network membrane</location>
        <topology evidence="1">Multi-pass membrane protein</topology>
    </subcellularLocation>
</comment>
<comment type="caution">
    <text evidence="10">Lacks conserved residue(s) required for the propagation of feature annotation.</text>
</comment>
<evidence type="ECO:0000256" key="5">
    <source>
        <dbReference type="ARBA" id="ARBA00022824"/>
    </source>
</evidence>
<feature type="domain" description="Endoplasmic reticulum vesicle transporter C-terminal" evidence="11">
    <location>
        <begin position="146"/>
        <end position="324"/>
    </location>
</feature>
<dbReference type="InterPro" id="IPR039542">
    <property type="entry name" value="Erv_N"/>
</dbReference>
<evidence type="ECO:0000256" key="10">
    <source>
        <dbReference type="RuleBase" id="RU369013"/>
    </source>
</evidence>
<dbReference type="GO" id="GO:0005789">
    <property type="term" value="C:endoplasmic reticulum membrane"/>
    <property type="evidence" value="ECO:0007669"/>
    <property type="project" value="UniProtKB-SubCell"/>
</dbReference>
<organism evidence="13 14">
    <name type="scientific">Pan troglodytes</name>
    <name type="common">Chimpanzee</name>
    <dbReference type="NCBI Taxonomy" id="9598"/>
    <lineage>
        <taxon>Eukaryota</taxon>
        <taxon>Metazoa</taxon>
        <taxon>Chordata</taxon>
        <taxon>Craniata</taxon>
        <taxon>Vertebrata</taxon>
        <taxon>Euteleostomi</taxon>
        <taxon>Mammalia</taxon>
        <taxon>Eutheria</taxon>
        <taxon>Euarchontoglires</taxon>
        <taxon>Primates</taxon>
        <taxon>Haplorrhini</taxon>
        <taxon>Catarrhini</taxon>
        <taxon>Hominidae</taxon>
        <taxon>Pan</taxon>
    </lineage>
</organism>
<feature type="non-terminal residue" evidence="13">
    <location>
        <position position="1"/>
    </location>
</feature>
<feature type="transmembrane region" description="Helical" evidence="10">
    <location>
        <begin position="12"/>
        <end position="32"/>
    </location>
</feature>
<evidence type="ECO:0000256" key="4">
    <source>
        <dbReference type="ARBA" id="ARBA00022692"/>
    </source>
</evidence>
<feature type="domain" description="Endoplasmic reticulum vesicle transporter N-terminal" evidence="12">
    <location>
        <begin position="1"/>
        <end position="97"/>
    </location>
</feature>
<comment type="function">
    <text evidence="10">Plays a role in transport between endoplasmic reticulum and Golgi.</text>
</comment>
<name>A0A2J8JYQ8_PANTR</name>
<keyword evidence="6 10" id="KW-0931">ER-Golgi transport</keyword>
<reference evidence="13 14" key="1">
    <citation type="submission" date="2017-12" db="EMBL/GenBank/DDBJ databases">
        <title>High-resolution comparative analysis of great ape genomes.</title>
        <authorList>
            <person name="Pollen A."/>
            <person name="Hastie A."/>
            <person name="Hormozdiari F."/>
            <person name="Dougherty M."/>
            <person name="Liu R."/>
            <person name="Chaisson M."/>
            <person name="Hoppe E."/>
            <person name="Hill C."/>
            <person name="Pang A."/>
            <person name="Hillier L."/>
            <person name="Baker C."/>
            <person name="Armstrong J."/>
            <person name="Shendure J."/>
            <person name="Paten B."/>
            <person name="Wilson R."/>
            <person name="Chao H."/>
            <person name="Schneider V."/>
            <person name="Ventura M."/>
            <person name="Kronenberg Z."/>
            <person name="Murali S."/>
            <person name="Gordon D."/>
            <person name="Cantsilieris S."/>
            <person name="Munson K."/>
            <person name="Nelson B."/>
            <person name="Raja A."/>
            <person name="Underwood J."/>
            <person name="Diekhans M."/>
            <person name="Fiddes I."/>
            <person name="Haussler D."/>
            <person name="Eichler E."/>
        </authorList>
    </citation>
    <scope>NUCLEOTIDE SEQUENCE [LARGE SCALE GENOMIC DNA]</scope>
    <source>
        <strain evidence="13">Yerkes chimp pedigree #C0471</strain>
    </source>
</reference>
<evidence type="ECO:0000259" key="12">
    <source>
        <dbReference type="Pfam" id="PF13850"/>
    </source>
</evidence>
<evidence type="ECO:0000256" key="3">
    <source>
        <dbReference type="ARBA" id="ARBA00005648"/>
    </source>
</evidence>
<dbReference type="Pfam" id="PF07970">
    <property type="entry name" value="COPIIcoated_ERV"/>
    <property type="match status" value="1"/>
</dbReference>
<evidence type="ECO:0000256" key="8">
    <source>
        <dbReference type="ARBA" id="ARBA00023034"/>
    </source>
</evidence>
<protein>
    <recommendedName>
        <fullName evidence="10">Endoplasmic reticulum-Golgi intermediate compartment protein</fullName>
    </recommendedName>
</protein>
<gene>
    <name evidence="13" type="ORF">CK820_G0043093</name>
</gene>
<dbReference type="InterPro" id="IPR012936">
    <property type="entry name" value="Erv_C"/>
</dbReference>
<evidence type="ECO:0000256" key="7">
    <source>
        <dbReference type="ARBA" id="ARBA00022989"/>
    </source>
</evidence>
<dbReference type="GO" id="GO:0000139">
    <property type="term" value="C:Golgi membrane"/>
    <property type="evidence" value="ECO:0007669"/>
    <property type="project" value="UniProtKB-SubCell"/>
</dbReference>
<accession>A0A2J8JYQ8</accession>
<comment type="similarity">
    <text evidence="3 10">Belongs to the ERGIC family.</text>
</comment>
<dbReference type="Proteomes" id="UP000236370">
    <property type="component" value="Unassembled WGS sequence"/>
</dbReference>
<keyword evidence="8 10" id="KW-0333">Golgi apparatus</keyword>
<keyword evidence="9 10" id="KW-0472">Membrane</keyword>
<proteinExistence type="inferred from homology"/>
<keyword evidence="10" id="KW-0813">Transport</keyword>
<feature type="non-terminal residue" evidence="13">
    <location>
        <position position="325"/>
    </location>
</feature>
<dbReference type="InterPro" id="IPR045888">
    <property type="entry name" value="Erv"/>
</dbReference>
<dbReference type="PANTHER" id="PTHR10984">
    <property type="entry name" value="ENDOPLASMIC RETICULUM-GOLGI INTERMEDIATE COMPARTMENT PROTEIN"/>
    <property type="match status" value="1"/>
</dbReference>
<dbReference type="GO" id="GO:0006888">
    <property type="term" value="P:endoplasmic reticulum to Golgi vesicle-mediated transport"/>
    <property type="evidence" value="ECO:0007669"/>
    <property type="project" value="UniProtKB-UniRule"/>
</dbReference>
<evidence type="ECO:0000256" key="1">
    <source>
        <dbReference type="ARBA" id="ARBA00004257"/>
    </source>
</evidence>
<dbReference type="GO" id="GO:0033116">
    <property type="term" value="C:endoplasmic reticulum-Golgi intermediate compartment membrane"/>
    <property type="evidence" value="ECO:0007669"/>
    <property type="project" value="UniProtKB-SubCell"/>
</dbReference>
<dbReference type="Pfam" id="PF13850">
    <property type="entry name" value="ERGIC_N"/>
    <property type="match status" value="1"/>
</dbReference>
<dbReference type="PANTHER" id="PTHR10984:SF25">
    <property type="entry name" value="ENDOPLASMIC RETICULUM-GOLGI INTERMEDIATE COMPARTMENT PROTEIN 3"/>
    <property type="match status" value="1"/>
</dbReference>
<dbReference type="EMBL" id="NBAG03000408">
    <property type="protein sequence ID" value="PNI27905.1"/>
    <property type="molecule type" value="Genomic_DNA"/>
</dbReference>
<keyword evidence="4 10" id="KW-0812">Transmembrane</keyword>
<evidence type="ECO:0000256" key="6">
    <source>
        <dbReference type="ARBA" id="ARBA00022892"/>
    </source>
</evidence>
<evidence type="ECO:0000313" key="14">
    <source>
        <dbReference type="Proteomes" id="UP000236370"/>
    </source>
</evidence>
<keyword evidence="5 10" id="KW-0256">Endoplasmic reticulum</keyword>
<evidence type="ECO:0000313" key="13">
    <source>
        <dbReference type="EMBL" id="PNI27905.1"/>
    </source>
</evidence>
<comment type="caution">
    <text evidence="13">The sequence shown here is derived from an EMBL/GenBank/DDBJ whole genome shotgun (WGS) entry which is preliminary data.</text>
</comment>
<sequence length="325" mass="36838">AYPKTLEDFRVKTCGGATVTIVSGLLMLLLFLSELQYYLTTEVHPELYVDKSRGDKLKINIDVLFPHMPCAWSQYLSLIFVLPDLSIDAMDVAGEQQLDVEHNLFKQRLDKDGIPVSSEAERHELGKVEVTVFDPDSLDPDRCESCYGAEAEDIKCCNTCEDVREAYRRRGWAFKNPDTIEQCRREGFSQKMQEQKNEGCQVYGFLEVNKVAGNFHFAPGKSFQQSHVHVHDLQSFGLDNINMTHYIQHLSFGEDYPGIVNPLDHTNVTAPQASMMFQYFVKVVPTVYMKVDGEVLRTNQFSVTRHEKVANGLLGDQGLPGVFVL</sequence>
<evidence type="ECO:0000256" key="2">
    <source>
        <dbReference type="ARBA" id="ARBA00004457"/>
    </source>
</evidence>
<dbReference type="AlphaFoldDB" id="A0A2J8JYQ8"/>
<keyword evidence="7 10" id="KW-1133">Transmembrane helix</keyword>